<feature type="compositionally biased region" description="Low complexity" evidence="3">
    <location>
        <begin position="1159"/>
        <end position="1181"/>
    </location>
</feature>
<keyword evidence="1" id="KW-0863">Zinc-finger</keyword>
<proteinExistence type="inferred from homology"/>
<feature type="compositionally biased region" description="Basic and acidic residues" evidence="3">
    <location>
        <begin position="735"/>
        <end position="765"/>
    </location>
</feature>
<dbReference type="InParanoid" id="A0A6P8HBM5"/>
<feature type="domain" description="E3 ubiquitin ligase UBR4 C-terminal" evidence="4">
    <location>
        <begin position="1764"/>
        <end position="2562"/>
    </location>
</feature>
<dbReference type="Pfam" id="PF13764">
    <property type="entry name" value="E3_UbLigase_R4"/>
    <property type="match status" value="1"/>
</dbReference>
<keyword evidence="1" id="KW-0479">Metal-binding</keyword>
<feature type="compositionally biased region" description="Low complexity" evidence="3">
    <location>
        <begin position="228"/>
        <end position="253"/>
    </location>
</feature>
<dbReference type="PROSITE" id="PS52043">
    <property type="entry name" value="UBR4_E3"/>
    <property type="match status" value="1"/>
</dbReference>
<sequence length="2584" mass="290505">MARPANVYKFASLSETDGINHFASLLVEVFWKIYGSCTQVSSIAPLSSIGLQDLESTVTALVDIIHAFTISDSTHAPMAVDLYVKMLLCKNQAISFSCKQALLRLLHPLQKRSDREGQTLPRSGTPSGERISPEDDDGDDDEGEGERSDSGQEEQSSTERDRAQAATQPQPGPSQCAASGGASSSSRSSQLESLLLGAAGNLPAVLDLPQDADDEAMMELAIALSLQEQSVESSGLQLQGLSQGQSSLSLEGGNYSDNTASAAGSEDEYDAPPSSAQGSSAGHSAPRSPIPPGIAQQGLGSESGGSADSITVEPGSSVATTSIDGDRAVSEHGPRSVSSHCSDEQRGCGHSEEEESSHDHDVRHSLQLLLLEELLSHLPNLKDVGGVRAIPFMQVLLMLCSDLEDNDKDIAALDIVLDKCLKELSLERRNYQEMSERTKQHEVQLIVMRFLSVLMSKTKSSAKLASEASSIVCSKTANSLCTVGIVQHCLEILKCLLSHWQKMAKKDEEETANIGGALLKPQAASPPPDMSPFFLRQYVKGHAGDLFESYPQLLTEMVLRLPYQVKKVTDSSDEFKSPEFNEEWMYYLSEYMMVQQTPFVRRQVRKLLLFLCGSKDSYRKQRDLHALDFHCNAVRSLSSQGGFDPDSARNLPIVLSYDSLITMIEHLKACSEIASSRISNWQAYCIQDKSALSFLLKASFLFEEGVAPLILQLLSYAICGSKSQAQASSPHKGRKEKDKDREKVKERDKEKERDKDKEKEKEKANELNGKNEAAASSLVQQLHEFVDMEILHQFVHNFLLESNSTAVRWQAHELLFKIHKYSTPNQQDKLSDMMWKIWPELPGYGRRAAQFVDLLGYFTIKSSSKTSKFEKYSEKAVQLLKTQNGILENHSNSNVYRMLSGFVEFDGYYLESDPCLVCNNPEVPFQSLKLSAIKADFRFTTTSQLVKLIGSHTISRITLRIADMKRQKMVRAITFYYNNRTVQSVVELKNKRPLWHEAKKCHLTPGQTELKVDFPLPIVACNLMIEYSDFYENFQASSETLQCPRCSASVPANPGVCSNCGENVYQCHKCRSINYDERDPFLCNACGFCKYAKFDYTLTARPCCAVDPIENEEDRKKAVASINSYLERADRVYRQLSSYRTPLDLLLTKILEHGDAEVSKQSTPTSQASSTYSSTVQSNTNSTSTVNKAIQSLAYRYCVECKASFDELSKIIQKVLASRKELLEYDCRVREQPLAKPISQSDEDIIEHSSSGPSLPRSLSLLPSTSVVPGKCYGCASAATEHCVTLLRALAMSPGTRQRLVEQGLIRELVDFNLHQGTAQMRADVRHLLCLLTKNNEDATEELNHILVQRVTSALEGHRSNPVMVSGIGPEMLLLSNTIEMEDSCWEQRLRCVMRIFMMSVETPSPLVMESITLSCLKILLRLVKPPAPTSKKNKSKDWDSLGTIQSTSEVRINTKQWLEKEHGFQQWRQQAQKKPKGPKKVGKETKEEARQRYLMEKYANRWKMRMDKQQEEPSVPKEAKDEDWLRQVLFTPSSRSARQIACTIVESLCQVPSRCKQMLDLLTSFLDEVGSAGENASEFFQLYQKLIQPSYLKYYLALQGALMQIGRLITKEINRLSYLEQTTLSSDLSQGYALKMLTELLASFIEHDTLKQRFKGRLVGTVLNGYLSLRRLIVQRTKLIDETQELLLELLEEMTTGTEVETRAFMAICVETLNRYGQDDLRTPVFIFERLCNLIYPEENDVGEFFMTLEKDQQQEDFLQGRMQGNPYSSNEPGLGPLMRDVKNKICTDCELVALLEDDSGMELLINNKIISLDLPVKDVYKKVWCPEGEGEPMKIVYRMRGLLGDATEEFLENLDNSKEEDVDEEEVYRMASVLSVCGGLEAMLTRLSAIRNLARGRQLAAVILKLLGYAVKLKVNRQYLCNPSLNALNVLLGTLNQALQMEQESSGGGGAAMAEEVLGIMESILQQATSSPQPTQPPSEGDRTQLDMLLDKITSPFVRASTKVLQAMMRIIPFLTFGDEKNMKTLIIHFMPYLDFEKFDVERSSDETLFIDCFCKIANGIENNSSGARLKEMILENGIVNKAIKYLETYTPSKPFSKANLAELDVWKEFLARPSLPYVLRLLCGLCKGYEKIQLIIGESTIPVIHRLEQVSSEEKVGSLAENLQEALRENLEIEKKITEVRRQTRVEKKKLAMAMREKQLGALGMQTTAGDKIIAKPTSLTREMEDLSEESGLACCICREGYKYHPQKVLGIYTFSKRCILEEFETKQRKSQGYCTVSHFNIVHYDCHMAAVRLARGRDEWESAALQNANTKCNGLLPIWGPQVSESAFASCLARHNSYIQESTGHIEPNYYLAIHDLRLLLQRFAFERSFSDDTGGGGRQSNMHLLPYGVHMILYVLNTTRQRTREEKTLKSFVETPPDKWVESSFEVDSPYYVSLLSLFVYSLDQWVENRLTLLKRLILTAHVRHLTPNGSTRIQDSTVQAYNVYKPALIYFFFIDQLHHLFKKSLKSTSPNTWPQAMAENIRKNDEAVLKACDKVLKTYQNDLLPAESFAEFCDVAELLTVIENPDGFLQETFSAYSK</sequence>
<dbReference type="PROSITE" id="PS50330">
    <property type="entry name" value="UIM"/>
    <property type="match status" value="1"/>
</dbReference>
<dbReference type="GO" id="GO:0008270">
    <property type="term" value="F:zinc ion binding"/>
    <property type="evidence" value="ECO:0007669"/>
    <property type="project" value="UniProtKB-KW"/>
</dbReference>
<evidence type="ECO:0000256" key="2">
    <source>
        <dbReference type="SAM" id="Coils"/>
    </source>
</evidence>
<dbReference type="InterPro" id="IPR003903">
    <property type="entry name" value="UIM_dom"/>
</dbReference>
<protein>
    <submittedName>
        <fullName evidence="7">E3 ubiquitin-protein ligase UBR4-like isoform X1</fullName>
    </submittedName>
</protein>
<reference evidence="7" key="1">
    <citation type="submission" date="2025-08" db="UniProtKB">
        <authorList>
            <consortium name="RefSeq"/>
        </authorList>
    </citation>
    <scope>IDENTIFICATION</scope>
</reference>
<dbReference type="SUPFAM" id="SSF48371">
    <property type="entry name" value="ARM repeat"/>
    <property type="match status" value="1"/>
</dbReference>
<evidence type="ECO:0000259" key="5">
    <source>
        <dbReference type="Pfam" id="PF24079"/>
    </source>
</evidence>
<evidence type="ECO:0000256" key="3">
    <source>
        <dbReference type="SAM" id="MobiDB-lite"/>
    </source>
</evidence>
<comment type="similarity">
    <text evidence="1">Belongs to the UBR4 family.</text>
</comment>
<feature type="compositionally biased region" description="Low complexity" evidence="3">
    <location>
        <begin position="177"/>
        <end position="189"/>
    </location>
</feature>
<dbReference type="GeneID" id="116290180"/>
<evidence type="ECO:0000259" key="4">
    <source>
        <dbReference type="Pfam" id="PF13764"/>
    </source>
</evidence>
<keyword evidence="2" id="KW-0175">Coiled coil</keyword>
<dbReference type="PANTHER" id="PTHR21725:SF1">
    <property type="entry name" value="E3 UBIQUITIN-PROTEIN LIGASE UBR4"/>
    <property type="match status" value="1"/>
</dbReference>
<feature type="domain" description="E3 ubiquitin-protein ligase UBR4-like" evidence="5">
    <location>
        <begin position="1094"/>
        <end position="1228"/>
    </location>
</feature>
<dbReference type="Pfam" id="PF24079">
    <property type="entry name" value="UBR4"/>
    <property type="match status" value="1"/>
</dbReference>
<accession>A0A6P8HBM5</accession>
<dbReference type="InterPro" id="IPR056530">
    <property type="entry name" value="UBR4-like_dom"/>
</dbReference>
<feature type="coiled-coil region" evidence="2">
    <location>
        <begin position="2159"/>
        <end position="2186"/>
    </location>
</feature>
<dbReference type="InterPro" id="IPR025704">
    <property type="entry name" value="E3_Ub_ligase_UBR4_C"/>
</dbReference>
<feature type="region of interest" description="Disordered" evidence="3">
    <location>
        <begin position="113"/>
        <end position="189"/>
    </location>
</feature>
<organism evidence="6 7">
    <name type="scientific">Actinia tenebrosa</name>
    <name type="common">Australian red waratah sea anemone</name>
    <dbReference type="NCBI Taxonomy" id="6105"/>
    <lineage>
        <taxon>Eukaryota</taxon>
        <taxon>Metazoa</taxon>
        <taxon>Cnidaria</taxon>
        <taxon>Anthozoa</taxon>
        <taxon>Hexacorallia</taxon>
        <taxon>Actiniaria</taxon>
        <taxon>Actiniidae</taxon>
        <taxon>Actinia</taxon>
    </lineage>
</organism>
<dbReference type="OrthoDB" id="30336at2759"/>
<evidence type="ECO:0000256" key="1">
    <source>
        <dbReference type="PROSITE-ProRule" id="PRU01388"/>
    </source>
</evidence>
<feature type="region of interest" description="Disordered" evidence="3">
    <location>
        <begin position="228"/>
        <end position="360"/>
    </location>
</feature>
<evidence type="ECO:0000313" key="7">
    <source>
        <dbReference type="RefSeq" id="XP_031553031.1"/>
    </source>
</evidence>
<dbReference type="InterPro" id="IPR016024">
    <property type="entry name" value="ARM-type_fold"/>
</dbReference>
<dbReference type="InterPro" id="IPR045189">
    <property type="entry name" value="UBR4-like"/>
</dbReference>
<feature type="compositionally biased region" description="Polar residues" evidence="3">
    <location>
        <begin position="298"/>
        <end position="309"/>
    </location>
</feature>
<feature type="compositionally biased region" description="Basic residues" evidence="3">
    <location>
        <begin position="1472"/>
        <end position="1481"/>
    </location>
</feature>
<feature type="region of interest" description="Disordered" evidence="3">
    <location>
        <begin position="725"/>
        <end position="769"/>
    </location>
</feature>
<feature type="region of interest" description="Disordered" evidence="3">
    <location>
        <begin position="1158"/>
        <end position="1181"/>
    </location>
</feature>
<dbReference type="RefSeq" id="XP_031553031.1">
    <property type="nucleotide sequence ID" value="XM_031697171.1"/>
</dbReference>
<feature type="compositionally biased region" description="Basic and acidic residues" evidence="3">
    <location>
        <begin position="324"/>
        <end position="334"/>
    </location>
</feature>
<feature type="compositionally biased region" description="Basic and acidic residues" evidence="3">
    <location>
        <begin position="341"/>
        <end position="360"/>
    </location>
</feature>
<keyword evidence="6" id="KW-1185">Reference proteome</keyword>
<feature type="region of interest" description="Disordered" evidence="3">
    <location>
        <begin position="1468"/>
        <end position="1488"/>
    </location>
</feature>
<feature type="compositionally biased region" description="Acidic residues" evidence="3">
    <location>
        <begin position="134"/>
        <end position="144"/>
    </location>
</feature>
<feature type="region of interest" description="UBR4 E3 catalytic module" evidence="1">
    <location>
        <begin position="2116"/>
        <end position="2582"/>
    </location>
</feature>
<feature type="compositionally biased region" description="Low complexity" evidence="3">
    <location>
        <begin position="271"/>
        <end position="286"/>
    </location>
</feature>
<keyword evidence="1" id="KW-0862">Zinc</keyword>
<dbReference type="KEGG" id="aten:116290180"/>
<dbReference type="PANTHER" id="PTHR21725">
    <property type="entry name" value="E3 UBIQUITIN-PROTEIN LIGASE UBR4"/>
    <property type="match status" value="1"/>
</dbReference>
<name>A0A6P8HBM5_ACTTE</name>
<dbReference type="Proteomes" id="UP000515163">
    <property type="component" value="Unplaced"/>
</dbReference>
<gene>
    <name evidence="7" type="primary">LOC116290180</name>
</gene>
<evidence type="ECO:0000313" key="6">
    <source>
        <dbReference type="Proteomes" id="UP000515163"/>
    </source>
</evidence>